<keyword evidence="14" id="KW-1185">Reference proteome</keyword>
<keyword evidence="9 11" id="KW-0472">Membrane</keyword>
<dbReference type="RefSeq" id="WP_265133671.1">
    <property type="nucleotide sequence ID" value="NZ_FXTX01000023.1"/>
</dbReference>
<dbReference type="GO" id="GO:0055085">
    <property type="term" value="P:transmembrane transport"/>
    <property type="evidence" value="ECO:0007669"/>
    <property type="project" value="InterPro"/>
</dbReference>
<sequence>MNLYNYSLENDDYKHKTISFLLALLFSIISLFISSKLNFSIHPYEKESKSVKITLVELPSEKPSEKIEKPLPKIKKKENIKPVKPKPQEHIKEPVIENKKLPVEEKPKKEEKPEEKPVIEKKPEETVKNIDIKQPAKEEPKQEIKQPENILKPQEKHENKPEIKQSSPNPNPNELSLYLSKIKSIVESKKSYPERAKRFGIEGDVTLSIKVDSTGRILSVEIVKSSGSQILDDAAMEILNRIKSFPPPPGNKDFSFNLNINYKLEE</sequence>
<dbReference type="GO" id="GO:0015031">
    <property type="term" value="P:protein transport"/>
    <property type="evidence" value="ECO:0007669"/>
    <property type="project" value="UniProtKB-KW"/>
</dbReference>
<evidence type="ECO:0000313" key="14">
    <source>
        <dbReference type="Proteomes" id="UP001157947"/>
    </source>
</evidence>
<proteinExistence type="inferred from homology"/>
<keyword evidence="5" id="KW-0997">Cell inner membrane</keyword>
<keyword evidence="6 11" id="KW-0812">Transmembrane</keyword>
<keyword evidence="7" id="KW-0653">Protein transport</keyword>
<dbReference type="PRINTS" id="PR01374">
    <property type="entry name" value="TONBPROTEIN"/>
</dbReference>
<evidence type="ECO:0000256" key="6">
    <source>
        <dbReference type="ARBA" id="ARBA00022692"/>
    </source>
</evidence>
<dbReference type="InterPro" id="IPR003538">
    <property type="entry name" value="TonB"/>
</dbReference>
<dbReference type="GO" id="GO:0031992">
    <property type="term" value="F:energy transducer activity"/>
    <property type="evidence" value="ECO:0007669"/>
    <property type="project" value="InterPro"/>
</dbReference>
<reference evidence="13" key="1">
    <citation type="submission" date="2017-05" db="EMBL/GenBank/DDBJ databases">
        <authorList>
            <person name="Varghese N."/>
            <person name="Submissions S."/>
        </authorList>
    </citation>
    <scope>NUCLEOTIDE SEQUENCE</scope>
    <source>
        <strain evidence="13">DSM 18763</strain>
    </source>
</reference>
<keyword evidence="4" id="KW-1003">Cell membrane</keyword>
<dbReference type="EMBL" id="FXTX01000023">
    <property type="protein sequence ID" value="SMP21370.1"/>
    <property type="molecule type" value="Genomic_DNA"/>
</dbReference>
<evidence type="ECO:0000256" key="8">
    <source>
        <dbReference type="ARBA" id="ARBA00022989"/>
    </source>
</evidence>
<dbReference type="SUPFAM" id="SSF74653">
    <property type="entry name" value="TolA/TonB C-terminal domain"/>
    <property type="match status" value="1"/>
</dbReference>
<dbReference type="InterPro" id="IPR051045">
    <property type="entry name" value="TonB-dependent_transducer"/>
</dbReference>
<accession>A0AA45WPL5</accession>
<dbReference type="InterPro" id="IPR006260">
    <property type="entry name" value="TonB/TolA_C"/>
</dbReference>
<evidence type="ECO:0000256" key="9">
    <source>
        <dbReference type="ARBA" id="ARBA00023136"/>
    </source>
</evidence>
<dbReference type="NCBIfam" id="TIGR01352">
    <property type="entry name" value="tonB_Cterm"/>
    <property type="match status" value="1"/>
</dbReference>
<evidence type="ECO:0000256" key="3">
    <source>
        <dbReference type="ARBA" id="ARBA00022448"/>
    </source>
</evidence>
<dbReference type="Proteomes" id="UP001157947">
    <property type="component" value="Unassembled WGS sequence"/>
</dbReference>
<evidence type="ECO:0000256" key="1">
    <source>
        <dbReference type="ARBA" id="ARBA00004383"/>
    </source>
</evidence>
<dbReference type="PANTHER" id="PTHR33446">
    <property type="entry name" value="PROTEIN TONB-RELATED"/>
    <property type="match status" value="1"/>
</dbReference>
<dbReference type="InterPro" id="IPR037682">
    <property type="entry name" value="TonB_C"/>
</dbReference>
<feature type="compositionally biased region" description="Basic and acidic residues" evidence="10">
    <location>
        <begin position="62"/>
        <end position="146"/>
    </location>
</feature>
<dbReference type="PANTHER" id="PTHR33446:SF2">
    <property type="entry name" value="PROTEIN TONB"/>
    <property type="match status" value="1"/>
</dbReference>
<dbReference type="Pfam" id="PF03544">
    <property type="entry name" value="TonB_C"/>
    <property type="match status" value="1"/>
</dbReference>
<dbReference type="GO" id="GO:0015891">
    <property type="term" value="P:siderophore transport"/>
    <property type="evidence" value="ECO:0007669"/>
    <property type="project" value="InterPro"/>
</dbReference>
<protein>
    <submittedName>
        <fullName evidence="13">Outer membrane transport energization protein TonB</fullName>
    </submittedName>
</protein>
<keyword evidence="8 11" id="KW-1133">Transmembrane helix</keyword>
<dbReference type="Gene3D" id="3.30.1150.10">
    <property type="match status" value="1"/>
</dbReference>
<dbReference type="GO" id="GO:0030288">
    <property type="term" value="C:outer membrane-bounded periplasmic space"/>
    <property type="evidence" value="ECO:0007669"/>
    <property type="project" value="InterPro"/>
</dbReference>
<keyword evidence="3" id="KW-0813">Transport</keyword>
<name>A0AA45WPL5_9AQUI</name>
<comment type="similarity">
    <text evidence="2">Belongs to the TonB family.</text>
</comment>
<evidence type="ECO:0000256" key="7">
    <source>
        <dbReference type="ARBA" id="ARBA00022927"/>
    </source>
</evidence>
<evidence type="ECO:0000256" key="2">
    <source>
        <dbReference type="ARBA" id="ARBA00006555"/>
    </source>
</evidence>
<dbReference type="PROSITE" id="PS52015">
    <property type="entry name" value="TONB_CTD"/>
    <property type="match status" value="1"/>
</dbReference>
<evidence type="ECO:0000259" key="12">
    <source>
        <dbReference type="PROSITE" id="PS52015"/>
    </source>
</evidence>
<evidence type="ECO:0000256" key="5">
    <source>
        <dbReference type="ARBA" id="ARBA00022519"/>
    </source>
</evidence>
<comment type="caution">
    <text evidence="13">The sequence shown here is derived from an EMBL/GenBank/DDBJ whole genome shotgun (WGS) entry which is preliminary data.</text>
</comment>
<dbReference type="AlphaFoldDB" id="A0AA45WPL5"/>
<gene>
    <name evidence="13" type="ORF">SAMN06264868_1233</name>
</gene>
<evidence type="ECO:0000256" key="4">
    <source>
        <dbReference type="ARBA" id="ARBA00022475"/>
    </source>
</evidence>
<evidence type="ECO:0000256" key="11">
    <source>
        <dbReference type="SAM" id="Phobius"/>
    </source>
</evidence>
<dbReference type="GO" id="GO:0098797">
    <property type="term" value="C:plasma membrane protein complex"/>
    <property type="evidence" value="ECO:0007669"/>
    <property type="project" value="TreeGrafter"/>
</dbReference>
<evidence type="ECO:0000256" key="10">
    <source>
        <dbReference type="SAM" id="MobiDB-lite"/>
    </source>
</evidence>
<evidence type="ECO:0000313" key="13">
    <source>
        <dbReference type="EMBL" id="SMP21370.1"/>
    </source>
</evidence>
<feature type="compositionally biased region" description="Basic and acidic residues" evidence="10">
    <location>
        <begin position="153"/>
        <end position="163"/>
    </location>
</feature>
<comment type="subcellular location">
    <subcellularLocation>
        <location evidence="1">Cell inner membrane</location>
        <topology evidence="1">Single-pass membrane protein</topology>
        <orientation evidence="1">Periplasmic side</orientation>
    </subcellularLocation>
</comment>
<feature type="compositionally biased region" description="Polar residues" evidence="10">
    <location>
        <begin position="164"/>
        <end position="174"/>
    </location>
</feature>
<feature type="domain" description="TonB C-terminal" evidence="12">
    <location>
        <begin position="177"/>
        <end position="266"/>
    </location>
</feature>
<feature type="region of interest" description="Disordered" evidence="10">
    <location>
        <begin position="62"/>
        <end position="175"/>
    </location>
</feature>
<organism evidence="13 14">
    <name type="scientific">Venenivibrio stagnispumantis</name>
    <dbReference type="NCBI Taxonomy" id="407998"/>
    <lineage>
        <taxon>Bacteria</taxon>
        <taxon>Pseudomonadati</taxon>
        <taxon>Aquificota</taxon>
        <taxon>Aquificia</taxon>
        <taxon>Aquificales</taxon>
        <taxon>Hydrogenothermaceae</taxon>
        <taxon>Venenivibrio</taxon>
    </lineage>
</organism>
<feature type="transmembrane region" description="Helical" evidence="11">
    <location>
        <begin position="20"/>
        <end position="39"/>
    </location>
</feature>